<feature type="domain" description="Carboxymuconolactone decarboxylase-like" evidence="1">
    <location>
        <begin position="39"/>
        <end position="106"/>
    </location>
</feature>
<dbReference type="PANTHER" id="PTHR34846">
    <property type="entry name" value="4-CARBOXYMUCONOLACTONE DECARBOXYLASE FAMILY PROTEIN (AFU_ORTHOLOGUE AFUA_6G11590)"/>
    <property type="match status" value="1"/>
</dbReference>
<dbReference type="Gene3D" id="1.20.1290.10">
    <property type="entry name" value="AhpD-like"/>
    <property type="match status" value="1"/>
</dbReference>
<proteinExistence type="predicted"/>
<dbReference type="Pfam" id="PF02627">
    <property type="entry name" value="CMD"/>
    <property type="match status" value="1"/>
</dbReference>
<dbReference type="RefSeq" id="WP_350791865.1">
    <property type="nucleotide sequence ID" value="NZ_JBEPEK010000810.1"/>
</dbReference>
<dbReference type="Proteomes" id="UP001474181">
    <property type="component" value="Unassembled WGS sequence"/>
</dbReference>
<evidence type="ECO:0000313" key="3">
    <source>
        <dbReference type="Proteomes" id="UP001474181"/>
    </source>
</evidence>
<reference evidence="2 3" key="1">
    <citation type="submission" date="2024-06" db="EMBL/GenBank/DDBJ databases">
        <title>The Natural Products Discovery Center: Release of the First 8490 Sequenced Strains for Exploring Actinobacteria Biosynthetic Diversity.</title>
        <authorList>
            <person name="Kalkreuter E."/>
            <person name="Kautsar S.A."/>
            <person name="Yang D."/>
            <person name="Bader C.D."/>
            <person name="Teijaro C.N."/>
            <person name="Fluegel L."/>
            <person name="Davis C.M."/>
            <person name="Simpson J.R."/>
            <person name="Lauterbach L."/>
            <person name="Steele A.D."/>
            <person name="Gui C."/>
            <person name="Meng S."/>
            <person name="Li G."/>
            <person name="Viehrig K."/>
            <person name="Ye F."/>
            <person name="Su P."/>
            <person name="Kiefer A.F."/>
            <person name="Nichols A."/>
            <person name="Cepeda A.J."/>
            <person name="Yan W."/>
            <person name="Fan B."/>
            <person name="Jiang Y."/>
            <person name="Adhikari A."/>
            <person name="Zheng C.-J."/>
            <person name="Schuster L."/>
            <person name="Cowan T.M."/>
            <person name="Smanski M.J."/>
            <person name="Chevrette M.G."/>
            <person name="De Carvalho L.P.S."/>
            <person name="Shen B."/>
        </authorList>
    </citation>
    <scope>NUCLEOTIDE SEQUENCE [LARGE SCALE GENOMIC DNA]</scope>
    <source>
        <strain evidence="2 3">NPDC000234</strain>
    </source>
</reference>
<dbReference type="InterPro" id="IPR003779">
    <property type="entry name" value="CMD-like"/>
</dbReference>
<protein>
    <submittedName>
        <fullName evidence="2">Carboxymuconolactone decarboxylase family protein</fullName>
    </submittedName>
</protein>
<dbReference type="EMBL" id="JBEPEK010000810">
    <property type="protein sequence ID" value="MER7187437.1"/>
    <property type="molecule type" value="Genomic_DNA"/>
</dbReference>
<dbReference type="SUPFAM" id="SSF69118">
    <property type="entry name" value="AhpD-like"/>
    <property type="match status" value="1"/>
</dbReference>
<dbReference type="PANTHER" id="PTHR34846:SF5">
    <property type="entry name" value="CARBOXYMUCONOLACTONE DECARBOXYLASE-LIKE DOMAIN-CONTAINING PROTEIN"/>
    <property type="match status" value="1"/>
</dbReference>
<keyword evidence="3" id="KW-1185">Reference proteome</keyword>
<comment type="caution">
    <text evidence="2">The sequence shown here is derived from an EMBL/GenBank/DDBJ whole genome shotgun (WGS) entry which is preliminary data.</text>
</comment>
<evidence type="ECO:0000313" key="2">
    <source>
        <dbReference type="EMBL" id="MER7187437.1"/>
    </source>
</evidence>
<evidence type="ECO:0000259" key="1">
    <source>
        <dbReference type="Pfam" id="PF02627"/>
    </source>
</evidence>
<accession>A0ABV1XEI2</accession>
<organism evidence="2 3">
    <name type="scientific">Streptomyces hyaluromycini</name>
    <dbReference type="NCBI Taxonomy" id="1377993"/>
    <lineage>
        <taxon>Bacteria</taxon>
        <taxon>Bacillati</taxon>
        <taxon>Actinomycetota</taxon>
        <taxon>Actinomycetes</taxon>
        <taxon>Kitasatosporales</taxon>
        <taxon>Streptomycetaceae</taxon>
        <taxon>Streptomyces</taxon>
    </lineage>
</organism>
<gene>
    <name evidence="2" type="ORF">ABT404_49615</name>
</gene>
<dbReference type="InterPro" id="IPR029032">
    <property type="entry name" value="AhpD-like"/>
</dbReference>
<sequence length="200" mass="22077">MTRLSPIPYEEWDAEALRPLTGGRTVPPSNALGLLLNHPRLARAFLTFSTQLVYRGTLPDRMRELTVLRVAWRNRCRYEWAHHVLLARETGVTDEEVEEVRRGADTLVNRAVDELDTTSSLSDGLYAELAKELDERQLMEFVFVVGAYRLQAMAYNTFGVEPDAGMDDAGMDDAGMDDAGMDDAGMDDAGMGDAGMAGEG</sequence>
<name>A0ABV1XEI2_9ACTN</name>